<accession>A0A4Y8ZU87</accession>
<evidence type="ECO:0000256" key="5">
    <source>
        <dbReference type="ARBA" id="ARBA00023136"/>
    </source>
</evidence>
<feature type="transmembrane region" description="Helical" evidence="7">
    <location>
        <begin position="44"/>
        <end position="64"/>
    </location>
</feature>
<evidence type="ECO:0000256" key="6">
    <source>
        <dbReference type="SAM" id="MobiDB-lite"/>
    </source>
</evidence>
<keyword evidence="3 7" id="KW-0812">Transmembrane</keyword>
<feature type="region of interest" description="Disordered" evidence="6">
    <location>
        <begin position="1"/>
        <end position="36"/>
    </location>
</feature>
<reference evidence="8 9" key="1">
    <citation type="submission" date="2019-03" db="EMBL/GenBank/DDBJ databases">
        <title>Genome sequence of Sphingomonas sp. 17J27-24.</title>
        <authorList>
            <person name="Kim M."/>
            <person name="Maeng S."/>
            <person name="Sathiyaraj S."/>
        </authorList>
    </citation>
    <scope>NUCLEOTIDE SEQUENCE [LARGE SCALE GENOMIC DNA]</scope>
    <source>
        <strain evidence="8 9">17J27-24</strain>
    </source>
</reference>
<keyword evidence="2" id="KW-1003">Cell membrane</keyword>
<protein>
    <submittedName>
        <fullName evidence="8">Cytochrome C oxidase subunit IV</fullName>
    </submittedName>
</protein>
<dbReference type="Pfam" id="PF03626">
    <property type="entry name" value="COX4_pro"/>
    <property type="match status" value="1"/>
</dbReference>
<feature type="transmembrane region" description="Helical" evidence="7">
    <location>
        <begin position="102"/>
        <end position="123"/>
    </location>
</feature>
<evidence type="ECO:0000256" key="1">
    <source>
        <dbReference type="ARBA" id="ARBA00004651"/>
    </source>
</evidence>
<evidence type="ECO:0000256" key="2">
    <source>
        <dbReference type="ARBA" id="ARBA00022475"/>
    </source>
</evidence>
<gene>
    <name evidence="8" type="ORF">E2493_08720</name>
</gene>
<evidence type="ECO:0000256" key="4">
    <source>
        <dbReference type="ARBA" id="ARBA00022989"/>
    </source>
</evidence>
<keyword evidence="5 7" id="KW-0472">Membrane</keyword>
<keyword evidence="9" id="KW-1185">Reference proteome</keyword>
<dbReference type="EMBL" id="SPDV01000013">
    <property type="protein sequence ID" value="TFI58705.1"/>
    <property type="molecule type" value="Genomic_DNA"/>
</dbReference>
<evidence type="ECO:0000313" key="9">
    <source>
        <dbReference type="Proteomes" id="UP000298213"/>
    </source>
</evidence>
<keyword evidence="4 7" id="KW-1133">Transmembrane helix</keyword>
<comment type="caution">
    <text evidence="8">The sequence shown here is derived from an EMBL/GenBank/DDBJ whole genome shotgun (WGS) entry which is preliminary data.</text>
</comment>
<feature type="transmembrane region" description="Helical" evidence="7">
    <location>
        <begin position="76"/>
        <end position="96"/>
    </location>
</feature>
<organism evidence="8 9">
    <name type="scientific">Sphingomonas parva</name>
    <dbReference type="NCBI Taxonomy" id="2555898"/>
    <lineage>
        <taxon>Bacteria</taxon>
        <taxon>Pseudomonadati</taxon>
        <taxon>Pseudomonadota</taxon>
        <taxon>Alphaproteobacteria</taxon>
        <taxon>Sphingomonadales</taxon>
        <taxon>Sphingomonadaceae</taxon>
        <taxon>Sphingomonas</taxon>
    </lineage>
</organism>
<dbReference type="AlphaFoldDB" id="A0A4Y8ZU87"/>
<dbReference type="RefSeq" id="WP_135085776.1">
    <property type="nucleotide sequence ID" value="NZ_SPDV01000013.1"/>
</dbReference>
<dbReference type="InterPro" id="IPR005171">
    <property type="entry name" value="Cyt_c_oxidase_su4_prok"/>
</dbReference>
<sequence length="140" mass="15246">MNHATHVPTSDAALAGGHGAPEAHGTAAEPGHGAGHTPGQTHPIGVYLKVWAYLFVLSTLSYLVDYFHVAGVMRWVLILTFMVLKAGLIVAIFMHMAWERMALVYAILVPPLALGTLIFLMWIEADYTFWTRILFLGGGS</sequence>
<evidence type="ECO:0000313" key="8">
    <source>
        <dbReference type="EMBL" id="TFI58705.1"/>
    </source>
</evidence>
<evidence type="ECO:0000256" key="7">
    <source>
        <dbReference type="SAM" id="Phobius"/>
    </source>
</evidence>
<evidence type="ECO:0000256" key="3">
    <source>
        <dbReference type="ARBA" id="ARBA00022692"/>
    </source>
</evidence>
<dbReference type="Proteomes" id="UP000298213">
    <property type="component" value="Unassembled WGS sequence"/>
</dbReference>
<name>A0A4Y8ZU87_9SPHN</name>
<dbReference type="GO" id="GO:0005886">
    <property type="term" value="C:plasma membrane"/>
    <property type="evidence" value="ECO:0007669"/>
    <property type="project" value="UniProtKB-SubCell"/>
</dbReference>
<proteinExistence type="predicted"/>
<comment type="subcellular location">
    <subcellularLocation>
        <location evidence="1">Cell membrane</location>
        <topology evidence="1">Multi-pass membrane protein</topology>
    </subcellularLocation>
</comment>
<dbReference type="OrthoDB" id="33240at2"/>